<dbReference type="EMBL" id="MF564291">
    <property type="protein sequence ID" value="ATB51873.1"/>
    <property type="molecule type" value="Genomic_DNA"/>
</dbReference>
<proteinExistence type="predicted"/>
<evidence type="ECO:0000313" key="2">
    <source>
        <dbReference type="EMBL" id="ATB51873.1"/>
    </source>
</evidence>
<organism evidence="2">
    <name type="scientific">Pseudomonas putida</name>
    <name type="common">Arthrobacter siderocapsulatus</name>
    <dbReference type="NCBI Taxonomy" id="303"/>
    <lineage>
        <taxon>Bacteria</taxon>
        <taxon>Pseudomonadati</taxon>
        <taxon>Pseudomonadota</taxon>
        <taxon>Gammaproteobacteria</taxon>
        <taxon>Pseudomonadales</taxon>
        <taxon>Pseudomonadaceae</taxon>
        <taxon>Pseudomonas</taxon>
    </lineage>
</organism>
<evidence type="ECO:0000256" key="1">
    <source>
        <dbReference type="SAM" id="MobiDB-lite"/>
    </source>
</evidence>
<keyword evidence="2" id="KW-0614">Plasmid</keyword>
<dbReference type="AlphaFoldDB" id="A0A290GFP5"/>
<feature type="region of interest" description="Disordered" evidence="1">
    <location>
        <begin position="1"/>
        <end position="22"/>
    </location>
</feature>
<name>A0A290GFP5_PSEPU</name>
<dbReference type="RefSeq" id="WP_028691922.1">
    <property type="nucleotide sequence ID" value="NZ_MF564291.1"/>
</dbReference>
<geneLocation type="plasmid" evidence="2">
    <name>pVIM_Pse-KSS14</name>
</geneLocation>
<accession>A0A290GFP5</accession>
<protein>
    <submittedName>
        <fullName evidence="2">Uncharacterized protein</fullName>
    </submittedName>
</protein>
<sequence>MPASEPDHRQKKTRVGQAAAGSSVSQVLAVPTIADPLNQELCNNLDGEIFKEFMHSKDPHGAGLCLYRSFSGTQADDEIASQMISARRGRG</sequence>
<reference evidence="2" key="1">
    <citation type="submission" date="2017-07" db="EMBL/GenBank/DDBJ databases">
        <title>Molecular diversity and dissemination of Pseudomonas putida group isolates carrying VIM-2 gene at a university hospital in Korea.</title>
        <authorList>
            <person name="Hong J.S."/>
            <person name="Yoon E.-J."/>
            <person name="Song W."/>
            <person name="Seo Y.B."/>
            <person name="Jeong S.H."/>
            <person name="Lee K."/>
        </authorList>
    </citation>
    <scope>NUCLEOTIDE SEQUENCE</scope>
    <source>
        <strain evidence="2">KSS14</strain>
        <plasmid evidence="2">pVIM_Pse-KSS14</plasmid>
    </source>
</reference>